<feature type="compositionally biased region" description="Low complexity" evidence="1">
    <location>
        <begin position="15"/>
        <end position="46"/>
    </location>
</feature>
<dbReference type="AlphaFoldDB" id="A0A7C8JCT9"/>
<protein>
    <submittedName>
        <fullName evidence="2">Uncharacterized protein</fullName>
    </submittedName>
</protein>
<accession>A0A7C8JCT9</accession>
<proteinExistence type="predicted"/>
<organism evidence="2 3">
    <name type="scientific">Orbilia oligospora</name>
    <name type="common">Nematode-trapping fungus</name>
    <name type="synonym">Arthrobotrys oligospora</name>
    <dbReference type="NCBI Taxonomy" id="2813651"/>
    <lineage>
        <taxon>Eukaryota</taxon>
        <taxon>Fungi</taxon>
        <taxon>Dikarya</taxon>
        <taxon>Ascomycota</taxon>
        <taxon>Pezizomycotina</taxon>
        <taxon>Orbiliomycetes</taxon>
        <taxon>Orbiliales</taxon>
        <taxon>Orbiliaceae</taxon>
        <taxon>Orbilia</taxon>
    </lineage>
</organism>
<dbReference type="EMBL" id="WIQW01000020">
    <property type="protein sequence ID" value="KAF3102736.1"/>
    <property type="molecule type" value="Genomic_DNA"/>
</dbReference>
<evidence type="ECO:0000313" key="3">
    <source>
        <dbReference type="Proteomes" id="UP000475325"/>
    </source>
</evidence>
<feature type="region of interest" description="Disordered" evidence="1">
    <location>
        <begin position="1"/>
        <end position="46"/>
    </location>
</feature>
<gene>
    <name evidence="2" type="ORF">TWF102_004399</name>
</gene>
<sequence>MPEEVVTRSNTASPTITDTNFTTNTEPSSSSSAATLASTPTTSAAPEINGIMPQIEATWPAWWLGQIMLVV</sequence>
<reference evidence="2 3" key="1">
    <citation type="submission" date="2019-06" db="EMBL/GenBank/DDBJ databases">
        <authorList>
            <person name="Palmer J.M."/>
        </authorList>
    </citation>
    <scope>NUCLEOTIDE SEQUENCE [LARGE SCALE GENOMIC DNA]</scope>
    <source>
        <strain evidence="2 3">TWF102</strain>
    </source>
</reference>
<evidence type="ECO:0000313" key="2">
    <source>
        <dbReference type="EMBL" id="KAF3102736.1"/>
    </source>
</evidence>
<evidence type="ECO:0000256" key="1">
    <source>
        <dbReference type="SAM" id="MobiDB-lite"/>
    </source>
</evidence>
<dbReference type="Proteomes" id="UP000475325">
    <property type="component" value="Unassembled WGS sequence"/>
</dbReference>
<name>A0A7C8JCT9_ORBOL</name>
<comment type="caution">
    <text evidence="2">The sequence shown here is derived from an EMBL/GenBank/DDBJ whole genome shotgun (WGS) entry which is preliminary data.</text>
</comment>